<dbReference type="OrthoDB" id="9804874at2"/>
<reference evidence="11" key="1">
    <citation type="submission" date="2016-10" db="EMBL/GenBank/DDBJ databases">
        <authorList>
            <person name="Varghese N."/>
            <person name="Submissions S."/>
        </authorList>
    </citation>
    <scope>NUCLEOTIDE SEQUENCE [LARGE SCALE GENOMIC DNA]</scope>
    <source>
        <strain evidence="11">DSM 21620</strain>
    </source>
</reference>
<dbReference type="Gene3D" id="1.20.1740.10">
    <property type="entry name" value="Amino acid/polyamine transporter I"/>
    <property type="match status" value="1"/>
</dbReference>
<evidence type="ECO:0000256" key="4">
    <source>
        <dbReference type="ARBA" id="ARBA00022475"/>
    </source>
</evidence>
<keyword evidence="11" id="KW-1185">Reference proteome</keyword>
<evidence type="ECO:0000256" key="8">
    <source>
        <dbReference type="ARBA" id="ARBA00023136"/>
    </source>
</evidence>
<keyword evidence="8 9" id="KW-0472">Membrane</keyword>
<feature type="transmembrane region" description="Helical" evidence="9">
    <location>
        <begin position="381"/>
        <end position="403"/>
    </location>
</feature>
<dbReference type="NCBIfam" id="TIGR00835">
    <property type="entry name" value="agcS"/>
    <property type="match status" value="1"/>
</dbReference>
<keyword evidence="7 9" id="KW-1133">Transmembrane helix</keyword>
<dbReference type="InterPro" id="IPR001463">
    <property type="entry name" value="Na/Ala_symport"/>
</dbReference>
<dbReference type="PROSITE" id="PS00873">
    <property type="entry name" value="NA_ALANINE_SYMP"/>
    <property type="match status" value="1"/>
</dbReference>
<keyword evidence="4 9" id="KW-1003">Cell membrane</keyword>
<feature type="transmembrane region" description="Helical" evidence="9">
    <location>
        <begin position="297"/>
        <end position="320"/>
    </location>
</feature>
<evidence type="ECO:0000256" key="5">
    <source>
        <dbReference type="ARBA" id="ARBA00022692"/>
    </source>
</evidence>
<evidence type="ECO:0000256" key="3">
    <source>
        <dbReference type="ARBA" id="ARBA00022448"/>
    </source>
</evidence>
<evidence type="ECO:0000313" key="10">
    <source>
        <dbReference type="EMBL" id="SDD32623.1"/>
    </source>
</evidence>
<feature type="transmembrane region" description="Helical" evidence="9">
    <location>
        <begin position="175"/>
        <end position="196"/>
    </location>
</feature>
<comment type="similarity">
    <text evidence="2 9">Belongs to the alanine or glycine:cation symporter (AGCS) (TC 2.A.25) family.</text>
</comment>
<dbReference type="Pfam" id="PF01235">
    <property type="entry name" value="Na_Ala_symp"/>
    <property type="match status" value="1"/>
</dbReference>
<evidence type="ECO:0000256" key="7">
    <source>
        <dbReference type="ARBA" id="ARBA00022989"/>
    </source>
</evidence>
<dbReference type="Proteomes" id="UP000198666">
    <property type="component" value="Unassembled WGS sequence"/>
</dbReference>
<dbReference type="PANTHER" id="PTHR30330:SF1">
    <property type="entry name" value="AMINO-ACID CARRIER PROTEIN ALST"/>
    <property type="match status" value="1"/>
</dbReference>
<dbReference type="AlphaFoldDB" id="A0A1G6TU53"/>
<organism evidence="10 11">
    <name type="scientific">Terribacillus halophilus</name>
    <dbReference type="NCBI Taxonomy" id="361279"/>
    <lineage>
        <taxon>Bacteria</taxon>
        <taxon>Bacillati</taxon>
        <taxon>Bacillota</taxon>
        <taxon>Bacilli</taxon>
        <taxon>Bacillales</taxon>
        <taxon>Bacillaceae</taxon>
        <taxon>Terribacillus</taxon>
    </lineage>
</organism>
<comment type="subcellular location">
    <subcellularLocation>
        <location evidence="1 9">Cell membrane</location>
        <topology evidence="1 9">Multi-pass membrane protein</topology>
    </subcellularLocation>
</comment>
<evidence type="ECO:0000256" key="6">
    <source>
        <dbReference type="ARBA" id="ARBA00022847"/>
    </source>
</evidence>
<dbReference type="PANTHER" id="PTHR30330">
    <property type="entry name" value="AGSS FAMILY TRANSPORTER, SODIUM-ALANINE"/>
    <property type="match status" value="1"/>
</dbReference>
<keyword evidence="5 9" id="KW-0812">Transmembrane</keyword>
<feature type="transmembrane region" description="Helical" evidence="9">
    <location>
        <begin position="340"/>
        <end position="360"/>
    </location>
</feature>
<accession>A0A1G6TU53</accession>
<dbReference type="RefSeq" id="WP_093728053.1">
    <property type="nucleotide sequence ID" value="NZ_FMZB01000009.1"/>
</dbReference>
<gene>
    <name evidence="10" type="ORF">SAMN05421663_10954</name>
</gene>
<feature type="transmembrane region" description="Helical" evidence="9">
    <location>
        <begin position="409"/>
        <end position="429"/>
    </location>
</feature>
<dbReference type="FunFam" id="1.20.1740.10:FF:000004">
    <property type="entry name" value="Sodium:alanine symporter family protein"/>
    <property type="match status" value="1"/>
</dbReference>
<dbReference type="EMBL" id="FMZB01000009">
    <property type="protein sequence ID" value="SDD32623.1"/>
    <property type="molecule type" value="Genomic_DNA"/>
</dbReference>
<feature type="transmembrane region" description="Helical" evidence="9">
    <location>
        <begin position="143"/>
        <end position="163"/>
    </location>
</feature>
<protein>
    <submittedName>
        <fullName evidence="10">Alanine or glycine:cation symporter, AGCS family</fullName>
    </submittedName>
</protein>
<dbReference type="STRING" id="361279.SAMN05421663_10954"/>
<evidence type="ECO:0000256" key="9">
    <source>
        <dbReference type="RuleBase" id="RU363064"/>
    </source>
</evidence>
<dbReference type="GO" id="GO:0005283">
    <property type="term" value="F:amino acid:sodium symporter activity"/>
    <property type="evidence" value="ECO:0007669"/>
    <property type="project" value="InterPro"/>
</dbReference>
<feature type="transmembrane region" description="Helical" evidence="9">
    <location>
        <begin position="208"/>
        <end position="229"/>
    </location>
</feature>
<name>A0A1G6TU53_9BACI</name>
<feature type="transmembrane region" description="Helical" evidence="9">
    <location>
        <begin position="15"/>
        <end position="33"/>
    </location>
</feature>
<evidence type="ECO:0000256" key="1">
    <source>
        <dbReference type="ARBA" id="ARBA00004651"/>
    </source>
</evidence>
<keyword evidence="6 9" id="KW-0769">Symport</keyword>
<keyword evidence="3 9" id="KW-0813">Transport</keyword>
<sequence>MDILLKIIESASDFMWTYIMMGLLLLVGLYFTLRLRMTTFTQIPHMFKLIGEKTADGKGVSSFQAFCISAAARVGTGNLAGVALAISVGGPGAVFWMWLMAFLGAASGFVEATLAQIYKTRDGEASFRGGPAYYMEKALGKRWLGVTFAVIITLTFGLAFNSVQANTIVSAFHSSFGISKGLLAIVMTVISALIIFGGTKVIVKVSEIIVPVMAGGYILLAIGIIIFHITDIPHAFMIIFQDAFGIKEIAGGAVGVAMMQGIKRGMFSNEAGMGSAPQAAATANVSHPVKQGFIQSLGVYVDTFGVCTATAFIVILSGLYTSTESDGIVLTQDALSSLVGSWAGIFIALIVLLFAFSSVVGNYFYGESNINFIKRSKTWLFIYRVAVVAMVAVGSMASLDFVWGIADLFMAIMAFINLIAIVLLGKIAFRALKDYMGQKQAGKNPQFYADSVAGIPNVDEDVWAKQADKSKVSSS</sequence>
<dbReference type="GO" id="GO:0005886">
    <property type="term" value="C:plasma membrane"/>
    <property type="evidence" value="ECO:0007669"/>
    <property type="project" value="UniProtKB-SubCell"/>
</dbReference>
<evidence type="ECO:0000256" key="2">
    <source>
        <dbReference type="ARBA" id="ARBA00009261"/>
    </source>
</evidence>
<evidence type="ECO:0000313" key="11">
    <source>
        <dbReference type="Proteomes" id="UP000198666"/>
    </source>
</evidence>
<dbReference type="PRINTS" id="PR00175">
    <property type="entry name" value="NAALASMPORT"/>
</dbReference>
<feature type="transmembrane region" description="Helical" evidence="9">
    <location>
        <begin position="63"/>
        <end position="89"/>
    </location>
</feature>
<proteinExistence type="inferred from homology"/>